<name>A0ABU5VVN8_9BACT</name>
<dbReference type="PANTHER" id="PTHR33973">
    <property type="entry name" value="OS07G0153300 PROTEIN"/>
    <property type="match status" value="1"/>
</dbReference>
<organism evidence="1 2">
    <name type="scientific">Bacteriovorax antarcticus</name>
    <dbReference type="NCBI Taxonomy" id="3088717"/>
    <lineage>
        <taxon>Bacteria</taxon>
        <taxon>Pseudomonadati</taxon>
        <taxon>Bdellovibrionota</taxon>
        <taxon>Bacteriovoracia</taxon>
        <taxon>Bacteriovoracales</taxon>
        <taxon>Bacteriovoracaceae</taxon>
        <taxon>Bacteriovorax</taxon>
    </lineage>
</organism>
<dbReference type="PANTHER" id="PTHR33973:SF4">
    <property type="entry name" value="OS07G0153300 PROTEIN"/>
    <property type="match status" value="1"/>
</dbReference>
<dbReference type="EMBL" id="JAYGJQ010000002">
    <property type="protein sequence ID" value="MEA9357123.1"/>
    <property type="molecule type" value="Genomic_DNA"/>
</dbReference>
<evidence type="ECO:0000313" key="2">
    <source>
        <dbReference type="Proteomes" id="UP001302274"/>
    </source>
</evidence>
<gene>
    <name evidence="1" type="ORF">SHI21_12940</name>
</gene>
<accession>A0ABU5VVN8</accession>
<reference evidence="1 2" key="1">
    <citation type="submission" date="2023-11" db="EMBL/GenBank/DDBJ databases">
        <title>A Novel Polar Bacteriovorax (B. antarcticus) Isolated from the Biocrust in Antarctica.</title>
        <authorList>
            <person name="Mun W."/>
            <person name="Choi S.Y."/>
            <person name="Mitchell R.J."/>
        </authorList>
    </citation>
    <scope>NUCLEOTIDE SEQUENCE [LARGE SCALE GENOMIC DNA]</scope>
    <source>
        <strain evidence="1 2">PP10</strain>
    </source>
</reference>
<comment type="caution">
    <text evidence="1">The sequence shown here is derived from an EMBL/GenBank/DDBJ whole genome shotgun (WGS) entry which is preliminary data.</text>
</comment>
<dbReference type="RefSeq" id="WP_323577017.1">
    <property type="nucleotide sequence ID" value="NZ_JAYGJQ010000002.1"/>
</dbReference>
<dbReference type="Pfam" id="PF07103">
    <property type="entry name" value="DUF1365"/>
    <property type="match status" value="1"/>
</dbReference>
<dbReference type="InterPro" id="IPR010775">
    <property type="entry name" value="DUF1365"/>
</dbReference>
<sequence length="252" mass="30102">MVNNYIVEGAVYHERLKPFNHKFLYNVFLLKFPLDEIEQLKSPLFSFNRFNLFSFYFKDYLDGSDRPLKQKIQEVLNAEGIKAEGKIVLQTIPRILGYGFNPVSFWYIYDLEDKLEAILSEVNNTFGDRHYYLLQGFSEYKRITMQKVFHVSPFFDIEGEYQFSFTPKSVVINYFDPKENDYFFKSTLNVVHSREFSTKNLLKMFFKYPMMTFVVMGRIHWQAVKLFFKKAQFFSHPPPPEKILSKEVRHDG</sequence>
<proteinExistence type="predicted"/>
<evidence type="ECO:0000313" key="1">
    <source>
        <dbReference type="EMBL" id="MEA9357123.1"/>
    </source>
</evidence>
<protein>
    <submittedName>
        <fullName evidence="1">DUF1365 domain-containing protein</fullName>
    </submittedName>
</protein>
<keyword evidence="2" id="KW-1185">Reference proteome</keyword>
<dbReference type="Proteomes" id="UP001302274">
    <property type="component" value="Unassembled WGS sequence"/>
</dbReference>